<dbReference type="AlphaFoldDB" id="A0A173TB71"/>
<evidence type="ECO:0000313" key="1">
    <source>
        <dbReference type="EMBL" id="CUM99349.1"/>
    </source>
</evidence>
<dbReference type="Proteomes" id="UP000095598">
    <property type="component" value="Unassembled WGS sequence"/>
</dbReference>
<reference evidence="1 2" key="1">
    <citation type="submission" date="2015-09" db="EMBL/GenBank/DDBJ databases">
        <authorList>
            <consortium name="Pathogen Informatics"/>
        </authorList>
    </citation>
    <scope>NUCLEOTIDE SEQUENCE [LARGE SCALE GENOMIC DNA]</scope>
    <source>
        <strain evidence="1 2">2789STDY5608868</strain>
    </source>
</reference>
<gene>
    <name evidence="1" type="ORF">ERS852425_01916</name>
</gene>
<sequence>MRINQVKSPDIELIIHRCEILNANEKLEVHDFGQEVDLTLHIQKDPDYCRKTDEFNLVTCSTYRNGKAVDDTGDVHVTDGSLYRELDRIYHNCFTKAFI</sequence>
<dbReference type="EMBL" id="CYXT01000014">
    <property type="protein sequence ID" value="CUM99349.1"/>
    <property type="molecule type" value="Genomic_DNA"/>
</dbReference>
<name>A0A173TB71_ANAHA</name>
<dbReference type="RefSeq" id="WP_055258815.1">
    <property type="nucleotide sequence ID" value="NZ_CYXT01000014.1"/>
</dbReference>
<proteinExistence type="predicted"/>
<protein>
    <submittedName>
        <fullName evidence="1">Uncharacterized protein</fullName>
    </submittedName>
</protein>
<evidence type="ECO:0000313" key="2">
    <source>
        <dbReference type="Proteomes" id="UP000095598"/>
    </source>
</evidence>
<accession>A0A173TB71</accession>
<organism evidence="1 2">
    <name type="scientific">Anaerostipes hadrus</name>
    <dbReference type="NCBI Taxonomy" id="649756"/>
    <lineage>
        <taxon>Bacteria</taxon>
        <taxon>Bacillati</taxon>
        <taxon>Bacillota</taxon>
        <taxon>Clostridia</taxon>
        <taxon>Lachnospirales</taxon>
        <taxon>Lachnospiraceae</taxon>
        <taxon>Anaerostipes</taxon>
    </lineage>
</organism>